<dbReference type="KEGG" id="eac:EAL2_808p04370"/>
<keyword evidence="1" id="KW-0732">Signal</keyword>
<dbReference type="PROSITE" id="PS51257">
    <property type="entry name" value="PROKAR_LIPOPROTEIN"/>
    <property type="match status" value="1"/>
</dbReference>
<dbReference type="HOGENOM" id="CLU_058196_1_0_9"/>
<dbReference type="PANTHER" id="PTHR35271:SF1">
    <property type="entry name" value="ABC TRANSPORTER, SUBSTRATE-BINDING LIPOPROTEIN"/>
    <property type="match status" value="1"/>
</dbReference>
<keyword evidence="2" id="KW-0614">Plasmid</keyword>
<protein>
    <submittedName>
        <fullName evidence="2">ABC-type uncharacterized transport system, periplasmic component</fullName>
    </submittedName>
</protein>
<dbReference type="EMBL" id="CP007453">
    <property type="protein sequence ID" value="AHM57941.1"/>
    <property type="molecule type" value="Genomic_DNA"/>
</dbReference>
<dbReference type="eggNOG" id="COG2984">
    <property type="taxonomic scope" value="Bacteria"/>
</dbReference>
<name>W8UAX1_PEPAC</name>
<gene>
    <name evidence="2" type="ORF">EAL2_808p04370</name>
</gene>
<feature type="signal peptide" evidence="1">
    <location>
        <begin position="1"/>
        <end position="21"/>
    </location>
</feature>
<evidence type="ECO:0000256" key="1">
    <source>
        <dbReference type="SAM" id="SignalP"/>
    </source>
</evidence>
<organism evidence="2 3">
    <name type="scientific">Peptoclostridium acidaminophilum DSM 3953</name>
    <dbReference type="NCBI Taxonomy" id="1286171"/>
    <lineage>
        <taxon>Bacteria</taxon>
        <taxon>Bacillati</taxon>
        <taxon>Bacillota</taxon>
        <taxon>Clostridia</taxon>
        <taxon>Peptostreptococcales</taxon>
        <taxon>Peptoclostridiaceae</taxon>
        <taxon>Peptoclostridium</taxon>
    </lineage>
</organism>
<accession>W8UAX1</accession>
<dbReference type="Pfam" id="PF04392">
    <property type="entry name" value="ABC_sub_bind"/>
    <property type="match status" value="1"/>
</dbReference>
<proteinExistence type="predicted"/>
<dbReference type="InterPro" id="IPR007487">
    <property type="entry name" value="ABC_transpt-TYRBP-like"/>
</dbReference>
<geneLocation type="plasmid" evidence="2 3">
    <name>EAL2_808p</name>
</geneLocation>
<dbReference type="PATRIC" id="fig|1286171.3.peg.2615"/>
<dbReference type="CDD" id="cd06325">
    <property type="entry name" value="PBP1_ABC_unchar_transporter"/>
    <property type="match status" value="1"/>
</dbReference>
<keyword evidence="3" id="KW-1185">Reference proteome</keyword>
<dbReference type="AlphaFoldDB" id="W8UAX1"/>
<dbReference type="Gene3D" id="3.40.50.2300">
    <property type="match status" value="2"/>
</dbReference>
<dbReference type="PANTHER" id="PTHR35271">
    <property type="entry name" value="ABC TRANSPORTER, SUBSTRATE-BINDING LIPOPROTEIN-RELATED"/>
    <property type="match status" value="1"/>
</dbReference>
<evidence type="ECO:0000313" key="3">
    <source>
        <dbReference type="Proteomes" id="UP000019591"/>
    </source>
</evidence>
<dbReference type="Proteomes" id="UP000019591">
    <property type="component" value="Plasmid EAL2_808p"/>
</dbReference>
<dbReference type="SUPFAM" id="SSF53822">
    <property type="entry name" value="Periplasmic binding protein-like I"/>
    <property type="match status" value="1"/>
</dbReference>
<dbReference type="OrthoDB" id="9776955at2"/>
<feature type="chain" id="PRO_5038987356" evidence="1">
    <location>
        <begin position="22"/>
        <end position="326"/>
    </location>
</feature>
<reference evidence="2 3" key="1">
    <citation type="journal article" date="2014" name="Genome Announc.">
        <title>Complete Genome Sequence of Amino Acid-Utilizing Eubacterium acidaminophilum al-2 (DSM 3953).</title>
        <authorList>
            <person name="Poehlein A."/>
            <person name="Andreesen J.R."/>
            <person name="Daniel R."/>
        </authorList>
    </citation>
    <scope>NUCLEOTIDE SEQUENCE [LARGE SCALE GENOMIC DNA]</scope>
    <source>
        <strain evidence="2 3">DSM 3953</strain>
        <plasmid evidence="3">Plasmid EAL2_808p</plasmid>
    </source>
</reference>
<dbReference type="RefSeq" id="WP_025436794.1">
    <property type="nucleotide sequence ID" value="NZ_CP007453.1"/>
</dbReference>
<sequence>MVRKLISVFCASILLSTSLMAGCTKASGDLSASESKTYKIGISQIVEHPALDDARKGIIDALKEEGFVDGENLEIDFQNAQGDMPTAQTIADGFVSAKKDLIVAIATPSAQAAANATKDIPIVFTAVTDPVAAGLVAALEKPGGNVTGSSDAAPMEKQFELVKTLVPKAKRMGIIYNTSEANSIAQVDKAKELSAKFGLEIVEIGITTVNDIDQALSSAKGEIDVLYTPTDNIVASAMPLIANKCIENKLPLIGAEDAHVKSGALATEGISYYNLGLQTGKMAARILKGEAAQDMPVGFLENTELSINDETAKRIGLDIPESLNKK</sequence>
<evidence type="ECO:0000313" key="2">
    <source>
        <dbReference type="EMBL" id="AHM57941.1"/>
    </source>
</evidence>
<dbReference type="InterPro" id="IPR028082">
    <property type="entry name" value="Peripla_BP_I"/>
</dbReference>